<organism evidence="1 2">
    <name type="scientific">Smallanthus sonchifolius</name>
    <dbReference type="NCBI Taxonomy" id="185202"/>
    <lineage>
        <taxon>Eukaryota</taxon>
        <taxon>Viridiplantae</taxon>
        <taxon>Streptophyta</taxon>
        <taxon>Embryophyta</taxon>
        <taxon>Tracheophyta</taxon>
        <taxon>Spermatophyta</taxon>
        <taxon>Magnoliopsida</taxon>
        <taxon>eudicotyledons</taxon>
        <taxon>Gunneridae</taxon>
        <taxon>Pentapetalae</taxon>
        <taxon>asterids</taxon>
        <taxon>campanulids</taxon>
        <taxon>Asterales</taxon>
        <taxon>Asteraceae</taxon>
        <taxon>Asteroideae</taxon>
        <taxon>Heliantheae alliance</taxon>
        <taxon>Millerieae</taxon>
        <taxon>Smallanthus</taxon>
    </lineage>
</organism>
<evidence type="ECO:0000313" key="2">
    <source>
        <dbReference type="Proteomes" id="UP001056120"/>
    </source>
</evidence>
<evidence type="ECO:0000313" key="1">
    <source>
        <dbReference type="EMBL" id="KAI3712615.1"/>
    </source>
</evidence>
<protein>
    <submittedName>
        <fullName evidence="1">Uncharacterized protein</fullName>
    </submittedName>
</protein>
<reference evidence="2" key="1">
    <citation type="journal article" date="2022" name="Mol. Ecol. Resour.">
        <title>The genomes of chicory, endive, great burdock and yacon provide insights into Asteraceae palaeo-polyploidization history and plant inulin production.</title>
        <authorList>
            <person name="Fan W."/>
            <person name="Wang S."/>
            <person name="Wang H."/>
            <person name="Wang A."/>
            <person name="Jiang F."/>
            <person name="Liu H."/>
            <person name="Zhao H."/>
            <person name="Xu D."/>
            <person name="Zhang Y."/>
        </authorList>
    </citation>
    <scope>NUCLEOTIDE SEQUENCE [LARGE SCALE GENOMIC DNA]</scope>
    <source>
        <strain evidence="2">cv. Yunnan</strain>
    </source>
</reference>
<dbReference type="Proteomes" id="UP001056120">
    <property type="component" value="Linkage Group LG24"/>
</dbReference>
<accession>A0ACB9AW16</accession>
<dbReference type="EMBL" id="CM042041">
    <property type="protein sequence ID" value="KAI3712615.1"/>
    <property type="molecule type" value="Genomic_DNA"/>
</dbReference>
<comment type="caution">
    <text evidence="1">The sequence shown here is derived from an EMBL/GenBank/DDBJ whole genome shotgun (WGS) entry which is preliminary data.</text>
</comment>
<keyword evidence="2" id="KW-1185">Reference proteome</keyword>
<proteinExistence type="predicted"/>
<name>A0ACB9AW16_9ASTR</name>
<gene>
    <name evidence="1" type="ORF">L1987_71175</name>
</gene>
<reference evidence="1 2" key="2">
    <citation type="journal article" date="2022" name="Mol. Ecol. Resour.">
        <title>The genomes of chicory, endive, great burdock and yacon provide insights into Asteraceae paleo-polyploidization history and plant inulin production.</title>
        <authorList>
            <person name="Fan W."/>
            <person name="Wang S."/>
            <person name="Wang H."/>
            <person name="Wang A."/>
            <person name="Jiang F."/>
            <person name="Liu H."/>
            <person name="Zhao H."/>
            <person name="Xu D."/>
            <person name="Zhang Y."/>
        </authorList>
    </citation>
    <scope>NUCLEOTIDE SEQUENCE [LARGE SCALE GENOMIC DNA]</scope>
    <source>
        <strain evidence="2">cv. Yunnan</strain>
        <tissue evidence="1">Leaves</tissue>
    </source>
</reference>
<sequence>MVRFMFLVVLNTLLVIFLQIVADDNIPIPQDKSRVESWFEENVKPLQARKGALEPALEAAEEEPKIIKVMKSGGGDFTTINDAVKSIPAKNNKRVIVFIGPGEYHEKIKMEREKRFVTFLGDPKNMPTLVFNGNAAKYTTVESGTLTVDGDYFVAANLHIKNSSPRPDGKMKGGQAAAMRIGGGMATFYNVRFYGFQDTFCDDRGRHFFKDCYIEGTTDFIFGNAKSIYLNTEVHCISGELQSWITAHAREMAESETGFVFVHCRVTGVGKGWYLGRAWKKFSKVVFAYSDLGPSVDPKGWESNRQPSPDENLFFAEYGNTGQSSDTDGRRTFVKKLKYEDAKSYISLSYIEGSKWLLPPPKLPQTLKIKRINIKCKNKGTNMLGLFPHFAFHTHGSNTLGKWCATNFTQG</sequence>